<dbReference type="Proteomes" id="UP001549106">
    <property type="component" value="Unassembled WGS sequence"/>
</dbReference>
<dbReference type="EMBL" id="JBEPMJ010000014">
    <property type="protein sequence ID" value="MET3750770.1"/>
    <property type="molecule type" value="Genomic_DNA"/>
</dbReference>
<comment type="caution">
    <text evidence="2">The sequence shown here is derived from an EMBL/GenBank/DDBJ whole genome shotgun (WGS) entry which is preliminary data.</text>
</comment>
<protein>
    <submittedName>
        <fullName evidence="2">Uncharacterized protein</fullName>
    </submittedName>
</protein>
<keyword evidence="3" id="KW-1185">Reference proteome</keyword>
<name>A0ABV2M2S4_9FIRM</name>
<accession>A0ABV2M2S4</accession>
<evidence type="ECO:0000313" key="3">
    <source>
        <dbReference type="Proteomes" id="UP001549106"/>
    </source>
</evidence>
<reference evidence="2 3" key="1">
    <citation type="submission" date="2024-06" db="EMBL/GenBank/DDBJ databases">
        <title>Genomic Encyclopedia of Type Strains, Phase IV (KMG-IV): sequencing the most valuable type-strain genomes for metagenomic binning, comparative biology and taxonomic classification.</title>
        <authorList>
            <person name="Goeker M."/>
        </authorList>
    </citation>
    <scope>NUCLEOTIDE SEQUENCE [LARGE SCALE GENOMIC DNA]</scope>
    <source>
        <strain evidence="2 3">DSM 29492</strain>
    </source>
</reference>
<evidence type="ECO:0000313" key="2">
    <source>
        <dbReference type="EMBL" id="MET3750770.1"/>
    </source>
</evidence>
<organism evidence="2 3">
    <name type="scientific">Blautia caecimuris</name>
    <dbReference type="NCBI Taxonomy" id="1796615"/>
    <lineage>
        <taxon>Bacteria</taxon>
        <taxon>Bacillati</taxon>
        <taxon>Bacillota</taxon>
        <taxon>Clostridia</taxon>
        <taxon>Lachnospirales</taxon>
        <taxon>Lachnospiraceae</taxon>
        <taxon>Blautia</taxon>
    </lineage>
</organism>
<gene>
    <name evidence="2" type="ORF">ABID24_002023</name>
</gene>
<proteinExistence type="predicted"/>
<sequence length="87" mass="9833">MNSNLNKRMRSAAAIVCKKTGCMNSNLNKRMRSAAAIGCKETGCMNSNLNKRMRSAAVIRCKETEQYRHQRVQTEKIPGRKKEGDTK</sequence>
<dbReference type="RefSeq" id="WP_257464763.1">
    <property type="nucleotide sequence ID" value="NZ_JANJZT010000014.1"/>
</dbReference>
<feature type="region of interest" description="Disordered" evidence="1">
    <location>
        <begin position="68"/>
        <end position="87"/>
    </location>
</feature>
<evidence type="ECO:0000256" key="1">
    <source>
        <dbReference type="SAM" id="MobiDB-lite"/>
    </source>
</evidence>